<dbReference type="Proteomes" id="UP001519332">
    <property type="component" value="Unassembled WGS sequence"/>
</dbReference>
<dbReference type="EMBL" id="JAGINW010000001">
    <property type="protein sequence ID" value="MBP2330890.1"/>
    <property type="molecule type" value="Genomic_DNA"/>
</dbReference>
<keyword evidence="3" id="KW-0804">Transcription</keyword>
<dbReference type="InterPro" id="IPR050204">
    <property type="entry name" value="AraC_XylS_family_regulators"/>
</dbReference>
<keyword evidence="2" id="KW-0238">DNA-binding</keyword>
<comment type="caution">
    <text evidence="5">The sequence shown here is derived from an EMBL/GenBank/DDBJ whole genome shotgun (WGS) entry which is preliminary data.</text>
</comment>
<dbReference type="SMART" id="SM00342">
    <property type="entry name" value="HTH_ARAC"/>
    <property type="match status" value="1"/>
</dbReference>
<dbReference type="Gene3D" id="1.10.10.60">
    <property type="entry name" value="Homeodomain-like"/>
    <property type="match status" value="1"/>
</dbReference>
<gene>
    <name evidence="5" type="ORF">JOF56_011275</name>
</gene>
<evidence type="ECO:0000256" key="1">
    <source>
        <dbReference type="ARBA" id="ARBA00023015"/>
    </source>
</evidence>
<organism evidence="5 6">
    <name type="scientific">Kibdelosporangium banguiense</name>
    <dbReference type="NCBI Taxonomy" id="1365924"/>
    <lineage>
        <taxon>Bacteria</taxon>
        <taxon>Bacillati</taxon>
        <taxon>Actinomycetota</taxon>
        <taxon>Actinomycetes</taxon>
        <taxon>Pseudonocardiales</taxon>
        <taxon>Pseudonocardiaceae</taxon>
        <taxon>Kibdelosporangium</taxon>
    </lineage>
</organism>
<dbReference type="RefSeq" id="WP_209647557.1">
    <property type="nucleotide sequence ID" value="NZ_JAGINW010000001.1"/>
</dbReference>
<dbReference type="InterPro" id="IPR046532">
    <property type="entry name" value="DUF6597"/>
</dbReference>
<evidence type="ECO:0000313" key="5">
    <source>
        <dbReference type="EMBL" id="MBP2330890.1"/>
    </source>
</evidence>
<evidence type="ECO:0000256" key="3">
    <source>
        <dbReference type="ARBA" id="ARBA00023163"/>
    </source>
</evidence>
<dbReference type="InterPro" id="IPR018060">
    <property type="entry name" value="HTH_AraC"/>
</dbReference>
<dbReference type="Pfam" id="PF20240">
    <property type="entry name" value="DUF6597"/>
    <property type="match status" value="1"/>
</dbReference>
<dbReference type="PROSITE" id="PS01124">
    <property type="entry name" value="HTH_ARAC_FAMILY_2"/>
    <property type="match status" value="1"/>
</dbReference>
<feature type="domain" description="HTH araC/xylS-type" evidence="4">
    <location>
        <begin position="143"/>
        <end position="224"/>
    </location>
</feature>
<keyword evidence="1" id="KW-0805">Transcription regulation</keyword>
<dbReference type="Pfam" id="PF12833">
    <property type="entry name" value="HTH_18"/>
    <property type="match status" value="1"/>
</dbReference>
<dbReference type="PANTHER" id="PTHR46796">
    <property type="entry name" value="HTH-TYPE TRANSCRIPTIONAL ACTIVATOR RHAS-RELATED"/>
    <property type="match status" value="1"/>
</dbReference>
<proteinExistence type="predicted"/>
<protein>
    <submittedName>
        <fullName evidence="5">AraC-like DNA-binding protein</fullName>
    </submittedName>
</protein>
<evidence type="ECO:0000313" key="6">
    <source>
        <dbReference type="Proteomes" id="UP001519332"/>
    </source>
</evidence>
<evidence type="ECO:0000256" key="2">
    <source>
        <dbReference type="ARBA" id="ARBA00023125"/>
    </source>
</evidence>
<name>A0ABS4U3X3_9PSEU</name>
<sequence>MKPWDIRTACERTGDEQTLTRLPSTSTSLIFAVLPEGVTRLLVMGPRTHAAYFPRKDSLLTVNAQFRPGWARTFTGVPVSELTDQVVPLGDLWGKEGDRLHDALIADPANAVGLIENALSERVTEDPSSALVHEATRWLSQERLPETARRLHVSERHLRTLFTGAVGVSPKRFVQLNRVRKVLSQVGTQKGAQLAIGSGYYDQSHMTAEFRATMGVPLSRYLAGDLPADSVC</sequence>
<keyword evidence="6" id="KW-1185">Reference proteome</keyword>
<evidence type="ECO:0000259" key="4">
    <source>
        <dbReference type="PROSITE" id="PS01124"/>
    </source>
</evidence>
<accession>A0ABS4U3X3</accession>
<reference evidence="5 6" key="1">
    <citation type="submission" date="2021-03" db="EMBL/GenBank/DDBJ databases">
        <title>Sequencing the genomes of 1000 actinobacteria strains.</title>
        <authorList>
            <person name="Klenk H.-P."/>
        </authorList>
    </citation>
    <scope>NUCLEOTIDE SEQUENCE [LARGE SCALE GENOMIC DNA]</scope>
    <source>
        <strain evidence="5 6">DSM 46670</strain>
    </source>
</reference>